<gene>
    <name evidence="2" type="ORF">AYR63_06315</name>
</gene>
<dbReference type="AlphaFoldDB" id="A0A1B2IXJ8"/>
<proteinExistence type="predicted"/>
<dbReference type="KEGG" id="lpd:AYR62_11885"/>
<name>A0A1B2IXJ8_9LACO</name>
<organism evidence="2 3">
    <name type="scientific">Secundilactobacillus paracollinoides</name>
    <dbReference type="NCBI Taxonomy" id="240427"/>
    <lineage>
        <taxon>Bacteria</taxon>
        <taxon>Bacillati</taxon>
        <taxon>Bacillota</taxon>
        <taxon>Bacilli</taxon>
        <taxon>Lactobacillales</taxon>
        <taxon>Lactobacillaceae</taxon>
        <taxon>Secundilactobacillus</taxon>
    </lineage>
</organism>
<protein>
    <submittedName>
        <fullName evidence="2">Uncharacterized protein</fullName>
    </submittedName>
</protein>
<dbReference type="Proteomes" id="UP000093267">
    <property type="component" value="Chromosome"/>
</dbReference>
<accession>A0A1B2IXJ8</accession>
<dbReference type="Gene3D" id="3.30.2310.20">
    <property type="entry name" value="RelE-like"/>
    <property type="match status" value="1"/>
</dbReference>
<keyword evidence="3" id="KW-1185">Reference proteome</keyword>
<dbReference type="Pfam" id="PF05016">
    <property type="entry name" value="ParE_toxin"/>
    <property type="match status" value="1"/>
</dbReference>
<evidence type="ECO:0000313" key="3">
    <source>
        <dbReference type="Proteomes" id="UP000093267"/>
    </source>
</evidence>
<evidence type="ECO:0000256" key="1">
    <source>
        <dbReference type="ARBA" id="ARBA00022649"/>
    </source>
</evidence>
<reference evidence="2 3" key="1">
    <citation type="submission" date="2016-03" db="EMBL/GenBank/DDBJ databases">
        <title>Pediococcus and Lactobacillus from brewery environment - whole genome sequencing and assembly.</title>
        <authorList>
            <person name="Behr J."/>
            <person name="Geissler A.J."/>
            <person name="Vogel R.F."/>
        </authorList>
    </citation>
    <scope>NUCLEOTIDE SEQUENCE [LARGE SCALE GENOMIC DNA]</scope>
    <source>
        <strain evidence="2 3">TMW 1.1995</strain>
    </source>
</reference>
<evidence type="ECO:0000313" key="2">
    <source>
        <dbReference type="EMBL" id="ANZ66785.1"/>
    </source>
</evidence>
<dbReference type="InterPro" id="IPR007712">
    <property type="entry name" value="RelE/ParE_toxin"/>
</dbReference>
<dbReference type="EMBL" id="CP014924">
    <property type="protein sequence ID" value="ANZ66785.1"/>
    <property type="molecule type" value="Genomic_DNA"/>
</dbReference>
<keyword evidence="1" id="KW-1277">Toxin-antitoxin system</keyword>
<dbReference type="InterPro" id="IPR035093">
    <property type="entry name" value="RelE/ParE_toxin_dom_sf"/>
</dbReference>
<sequence>MSKYAIQISNDIFNQIKSIHSYIADVLYANEAADLRVKQMIIDIRQLADSPDRGFNTDKKMGRQLLQNHTTLGIPIVSGKYIVLYFIDDSKKIVHVIDLLPTKSDYTQLFL</sequence>
<dbReference type="RefSeq" id="WP_054711868.1">
    <property type="nucleotide sequence ID" value="NZ_CP014912.1"/>
</dbReference>